<organism evidence="2 3">
    <name type="scientific">Trifolium medium</name>
    <dbReference type="NCBI Taxonomy" id="97028"/>
    <lineage>
        <taxon>Eukaryota</taxon>
        <taxon>Viridiplantae</taxon>
        <taxon>Streptophyta</taxon>
        <taxon>Embryophyta</taxon>
        <taxon>Tracheophyta</taxon>
        <taxon>Spermatophyta</taxon>
        <taxon>Magnoliopsida</taxon>
        <taxon>eudicotyledons</taxon>
        <taxon>Gunneridae</taxon>
        <taxon>Pentapetalae</taxon>
        <taxon>rosids</taxon>
        <taxon>fabids</taxon>
        <taxon>Fabales</taxon>
        <taxon>Fabaceae</taxon>
        <taxon>Papilionoideae</taxon>
        <taxon>50 kb inversion clade</taxon>
        <taxon>NPAAA clade</taxon>
        <taxon>Hologalegina</taxon>
        <taxon>IRL clade</taxon>
        <taxon>Trifolieae</taxon>
        <taxon>Trifolium</taxon>
    </lineage>
</organism>
<accession>A0A392Q7G6</accession>
<protein>
    <submittedName>
        <fullName evidence="2">Uncharacterized protein</fullName>
    </submittedName>
</protein>
<name>A0A392Q7G6_9FABA</name>
<keyword evidence="3" id="KW-1185">Reference proteome</keyword>
<dbReference type="Proteomes" id="UP000265520">
    <property type="component" value="Unassembled WGS sequence"/>
</dbReference>
<comment type="caution">
    <text evidence="2">The sequence shown here is derived from an EMBL/GenBank/DDBJ whole genome shotgun (WGS) entry which is preliminary data.</text>
</comment>
<evidence type="ECO:0000313" key="3">
    <source>
        <dbReference type="Proteomes" id="UP000265520"/>
    </source>
</evidence>
<dbReference type="EMBL" id="LXQA010115030">
    <property type="protein sequence ID" value="MCI19486.1"/>
    <property type="molecule type" value="Genomic_DNA"/>
</dbReference>
<evidence type="ECO:0000313" key="2">
    <source>
        <dbReference type="EMBL" id="MCI19486.1"/>
    </source>
</evidence>
<sequence>MVRRRVRPALYIESLPSKGGNGGASERTQKPNALRVDEQVKQNSATIVRDWGDDLVECDLCSVQEGTIGLRTQ</sequence>
<evidence type="ECO:0000256" key="1">
    <source>
        <dbReference type="SAM" id="MobiDB-lite"/>
    </source>
</evidence>
<feature type="region of interest" description="Disordered" evidence="1">
    <location>
        <begin position="13"/>
        <end position="33"/>
    </location>
</feature>
<proteinExistence type="predicted"/>
<dbReference type="AlphaFoldDB" id="A0A392Q7G6"/>
<reference evidence="2 3" key="1">
    <citation type="journal article" date="2018" name="Front. Plant Sci.">
        <title>Red Clover (Trifolium pratense) and Zigzag Clover (T. medium) - A Picture of Genomic Similarities and Differences.</title>
        <authorList>
            <person name="Dluhosova J."/>
            <person name="Istvanek J."/>
            <person name="Nedelnik J."/>
            <person name="Repkova J."/>
        </authorList>
    </citation>
    <scope>NUCLEOTIDE SEQUENCE [LARGE SCALE GENOMIC DNA]</scope>
    <source>
        <strain evidence="3">cv. 10/8</strain>
        <tissue evidence="2">Leaf</tissue>
    </source>
</reference>